<protein>
    <submittedName>
        <fullName evidence="1">Uncharacterized protein</fullName>
    </submittedName>
</protein>
<reference evidence="1" key="1">
    <citation type="submission" date="2014-11" db="EMBL/GenBank/DDBJ databases">
        <authorList>
            <person name="Amaro Gonzalez C."/>
        </authorList>
    </citation>
    <scope>NUCLEOTIDE SEQUENCE</scope>
</reference>
<proteinExistence type="predicted"/>
<dbReference type="AlphaFoldDB" id="A0A0E9XY58"/>
<evidence type="ECO:0000313" key="1">
    <source>
        <dbReference type="EMBL" id="JAI06761.1"/>
    </source>
</evidence>
<accession>A0A0E9XY58</accession>
<name>A0A0E9XY58_ANGAN</name>
<reference evidence="1" key="2">
    <citation type="journal article" date="2015" name="Fish Shellfish Immunol.">
        <title>Early steps in the European eel (Anguilla anguilla)-Vibrio vulnificus interaction in the gills: Role of the RtxA13 toxin.</title>
        <authorList>
            <person name="Callol A."/>
            <person name="Pajuelo D."/>
            <person name="Ebbesson L."/>
            <person name="Teles M."/>
            <person name="MacKenzie S."/>
            <person name="Amaro C."/>
        </authorList>
    </citation>
    <scope>NUCLEOTIDE SEQUENCE</scope>
</reference>
<organism evidence="1">
    <name type="scientific">Anguilla anguilla</name>
    <name type="common">European freshwater eel</name>
    <name type="synonym">Muraena anguilla</name>
    <dbReference type="NCBI Taxonomy" id="7936"/>
    <lineage>
        <taxon>Eukaryota</taxon>
        <taxon>Metazoa</taxon>
        <taxon>Chordata</taxon>
        <taxon>Craniata</taxon>
        <taxon>Vertebrata</taxon>
        <taxon>Euteleostomi</taxon>
        <taxon>Actinopterygii</taxon>
        <taxon>Neopterygii</taxon>
        <taxon>Teleostei</taxon>
        <taxon>Anguilliformes</taxon>
        <taxon>Anguillidae</taxon>
        <taxon>Anguilla</taxon>
    </lineage>
</organism>
<sequence length="36" mass="4130">MQTFGLNCSLCGNLIVWRDTKTFTGHLMMSFSGRYI</sequence>
<dbReference type="EMBL" id="GBXM01001817">
    <property type="protein sequence ID" value="JAI06761.1"/>
    <property type="molecule type" value="Transcribed_RNA"/>
</dbReference>